<comment type="caution">
    <text evidence="2">The sequence shown here is derived from an EMBL/GenBank/DDBJ whole genome shotgun (WGS) entry which is preliminary data.</text>
</comment>
<gene>
    <name evidence="2" type="ORF">AVEN_217087_1</name>
</gene>
<sequence length="99" mass="11563">MANKELNENNGREMANKELNENNGREMANKELDDLVKPANSENSDSEEEGKTPLTYKRLKDLLKKLLELSDFTMEIDERSGHFMRSSENFRASYRETFK</sequence>
<accession>A0A4Y2MJ12</accession>
<keyword evidence="3" id="KW-1185">Reference proteome</keyword>
<dbReference type="EMBL" id="BGPR01007481">
    <property type="protein sequence ID" value="GBN27155.1"/>
    <property type="molecule type" value="Genomic_DNA"/>
</dbReference>
<proteinExistence type="predicted"/>
<protein>
    <submittedName>
        <fullName evidence="2">Uncharacterized protein</fullName>
    </submittedName>
</protein>
<feature type="region of interest" description="Disordered" evidence="1">
    <location>
        <begin position="1"/>
        <end position="53"/>
    </location>
</feature>
<evidence type="ECO:0000313" key="3">
    <source>
        <dbReference type="Proteomes" id="UP000499080"/>
    </source>
</evidence>
<evidence type="ECO:0000256" key="1">
    <source>
        <dbReference type="SAM" id="MobiDB-lite"/>
    </source>
</evidence>
<reference evidence="2 3" key="1">
    <citation type="journal article" date="2019" name="Sci. Rep.">
        <title>Orb-weaving spider Araneus ventricosus genome elucidates the spidroin gene catalogue.</title>
        <authorList>
            <person name="Kono N."/>
            <person name="Nakamura H."/>
            <person name="Ohtoshi R."/>
            <person name="Moran D.A.P."/>
            <person name="Shinohara A."/>
            <person name="Yoshida Y."/>
            <person name="Fujiwara M."/>
            <person name="Mori M."/>
            <person name="Tomita M."/>
            <person name="Arakawa K."/>
        </authorList>
    </citation>
    <scope>NUCLEOTIDE SEQUENCE [LARGE SCALE GENOMIC DNA]</scope>
</reference>
<feature type="compositionally biased region" description="Basic and acidic residues" evidence="1">
    <location>
        <begin position="1"/>
        <end position="36"/>
    </location>
</feature>
<name>A0A4Y2MJ12_ARAVE</name>
<dbReference type="AlphaFoldDB" id="A0A4Y2MJ12"/>
<evidence type="ECO:0000313" key="2">
    <source>
        <dbReference type="EMBL" id="GBN27155.1"/>
    </source>
</evidence>
<dbReference type="Proteomes" id="UP000499080">
    <property type="component" value="Unassembled WGS sequence"/>
</dbReference>
<organism evidence="2 3">
    <name type="scientific">Araneus ventricosus</name>
    <name type="common">Orbweaver spider</name>
    <name type="synonym">Epeira ventricosa</name>
    <dbReference type="NCBI Taxonomy" id="182803"/>
    <lineage>
        <taxon>Eukaryota</taxon>
        <taxon>Metazoa</taxon>
        <taxon>Ecdysozoa</taxon>
        <taxon>Arthropoda</taxon>
        <taxon>Chelicerata</taxon>
        <taxon>Arachnida</taxon>
        <taxon>Araneae</taxon>
        <taxon>Araneomorphae</taxon>
        <taxon>Entelegynae</taxon>
        <taxon>Araneoidea</taxon>
        <taxon>Araneidae</taxon>
        <taxon>Araneus</taxon>
    </lineage>
</organism>